<evidence type="ECO:0000313" key="8">
    <source>
        <dbReference type="Proteomes" id="UP001203423"/>
    </source>
</evidence>
<dbReference type="PANTHER" id="PTHR42792">
    <property type="entry name" value="FLAGELLIN"/>
    <property type="match status" value="1"/>
</dbReference>
<evidence type="ECO:0000256" key="3">
    <source>
        <dbReference type="ARBA" id="ARBA00005709"/>
    </source>
</evidence>
<dbReference type="InterPro" id="IPR013384">
    <property type="entry name" value="Flagell_FlgL"/>
</dbReference>
<evidence type="ECO:0000256" key="4">
    <source>
        <dbReference type="ARBA" id="ARBA00022525"/>
    </source>
</evidence>
<name>A0ABT0LB31_9GAMM</name>
<gene>
    <name evidence="7" type="primary">flgL</name>
    <name evidence="7" type="ORF">L2764_09925</name>
</gene>
<evidence type="ECO:0000256" key="2">
    <source>
        <dbReference type="ARBA" id="ARBA00004613"/>
    </source>
</evidence>
<dbReference type="Pfam" id="PF00669">
    <property type="entry name" value="Flagellin_N"/>
    <property type="match status" value="1"/>
</dbReference>
<keyword evidence="4" id="KW-0964">Secreted</keyword>
<keyword evidence="7" id="KW-0282">Flagellum</keyword>
<dbReference type="PANTHER" id="PTHR42792:SF1">
    <property type="entry name" value="FLAGELLAR HOOK-ASSOCIATED PROTEIN 3"/>
    <property type="match status" value="1"/>
</dbReference>
<evidence type="ECO:0000256" key="5">
    <source>
        <dbReference type="ARBA" id="ARBA00023143"/>
    </source>
</evidence>
<dbReference type="NCBIfam" id="TIGR02550">
    <property type="entry name" value="flagell_flgL"/>
    <property type="match status" value="1"/>
</dbReference>
<dbReference type="Proteomes" id="UP001203423">
    <property type="component" value="Unassembled WGS sequence"/>
</dbReference>
<keyword evidence="7" id="KW-0969">Cilium</keyword>
<dbReference type="RefSeq" id="WP_248940056.1">
    <property type="nucleotide sequence ID" value="NZ_JAKIKS010000031.1"/>
</dbReference>
<organism evidence="7 8">
    <name type="scientific">Shewanella surugensis</name>
    <dbReference type="NCBI Taxonomy" id="212020"/>
    <lineage>
        <taxon>Bacteria</taxon>
        <taxon>Pseudomonadati</taxon>
        <taxon>Pseudomonadota</taxon>
        <taxon>Gammaproteobacteria</taxon>
        <taxon>Alteromonadales</taxon>
        <taxon>Shewanellaceae</taxon>
        <taxon>Shewanella</taxon>
    </lineage>
</organism>
<dbReference type="EMBL" id="JAKIKS010000031">
    <property type="protein sequence ID" value="MCL1124779.1"/>
    <property type="molecule type" value="Genomic_DNA"/>
</dbReference>
<proteinExistence type="inferred from homology"/>
<dbReference type="Gene3D" id="1.20.1330.10">
    <property type="entry name" value="f41 fragment of flagellin, N-terminal domain"/>
    <property type="match status" value="1"/>
</dbReference>
<dbReference type="InterPro" id="IPR001029">
    <property type="entry name" value="Flagellin_N"/>
</dbReference>
<evidence type="ECO:0000256" key="1">
    <source>
        <dbReference type="ARBA" id="ARBA00004365"/>
    </source>
</evidence>
<evidence type="ECO:0000259" key="6">
    <source>
        <dbReference type="Pfam" id="PF00669"/>
    </source>
</evidence>
<comment type="subcellular location">
    <subcellularLocation>
        <location evidence="1">Bacterial flagellum</location>
    </subcellularLocation>
    <subcellularLocation>
        <location evidence="2">Secreted</location>
    </subcellularLocation>
</comment>
<reference evidence="7 8" key="1">
    <citation type="submission" date="2022-01" db="EMBL/GenBank/DDBJ databases">
        <title>Whole genome-based taxonomy of the Shewanellaceae.</title>
        <authorList>
            <person name="Martin-Rodriguez A.J."/>
        </authorList>
    </citation>
    <scope>NUCLEOTIDE SEQUENCE [LARGE SCALE GENOMIC DNA]</scope>
    <source>
        <strain evidence="7 8">DSM 17177</strain>
    </source>
</reference>
<keyword evidence="8" id="KW-1185">Reference proteome</keyword>
<sequence>MRVSMQNMYSSNLYSLQKATIEIARLNEMQSTGKSLLKPSDNPIGSVQVIGTQRDVAATTQYIDNIKSLSSGLDRSETHLSSMIDLQGRLREIAVASNNGSLSPEDRAAYGAEMEELMESMVSLVNATDESGNYLFSGNLTDTQPLLKDTNGVYIYQGDSNQREVQVANNTWMEANVTADAFIFSNGTDDIFNQAQAYIDILNDPTLSPGDVNFDNASTAMQDTLDDTLNSISATITDLGGKQNSLSLTQSSHEEMNIFSEALIGEIETLDYAQATAEFNMKLTALQVTQQTFVQISKLSLFSQI</sequence>
<comment type="caution">
    <text evidence="7">The sequence shown here is derived from an EMBL/GenBank/DDBJ whole genome shotgun (WGS) entry which is preliminary data.</text>
</comment>
<accession>A0ABT0LB31</accession>
<feature type="domain" description="Flagellin N-terminal" evidence="6">
    <location>
        <begin position="3"/>
        <end position="140"/>
    </location>
</feature>
<keyword evidence="5" id="KW-0975">Bacterial flagellum</keyword>
<comment type="similarity">
    <text evidence="3">Belongs to the bacterial flagellin family.</text>
</comment>
<evidence type="ECO:0000313" key="7">
    <source>
        <dbReference type="EMBL" id="MCL1124779.1"/>
    </source>
</evidence>
<protein>
    <submittedName>
        <fullName evidence="7">Flagellar hook-associated protein FlgL</fullName>
    </submittedName>
</protein>
<keyword evidence="7" id="KW-0966">Cell projection</keyword>
<dbReference type="InterPro" id="IPR001492">
    <property type="entry name" value="Flagellin"/>
</dbReference>
<dbReference type="SUPFAM" id="SSF64518">
    <property type="entry name" value="Phase 1 flagellin"/>
    <property type="match status" value="1"/>
</dbReference>